<proteinExistence type="inferred from homology"/>
<dbReference type="STRING" id="578454.G8B9A3"/>
<evidence type="ECO:0000256" key="1">
    <source>
        <dbReference type="ARBA" id="ARBA00004123"/>
    </source>
</evidence>
<dbReference type="Pfam" id="PF10483">
    <property type="entry name" value="Elong_Iki1"/>
    <property type="match status" value="1"/>
</dbReference>
<dbReference type="PANTHER" id="PTHR15641:SF1">
    <property type="entry name" value="ELONGATOR COMPLEX PROTEIN 5"/>
    <property type="match status" value="1"/>
</dbReference>
<reference evidence="13" key="1">
    <citation type="journal article" date="2009" name="Nature">
        <title>Evolution of pathogenicity and sexual reproduction in eight Candida genomes.</title>
        <authorList>
            <person name="Butler G."/>
            <person name="Rasmussen M.D."/>
            <person name="Lin M.F."/>
            <person name="Santos M.A."/>
            <person name="Sakthikumar S."/>
            <person name="Munro C.A."/>
            <person name="Rheinbay E."/>
            <person name="Grabherr M."/>
            <person name="Forche A."/>
            <person name="Reedy J.L."/>
            <person name="Agrafioti I."/>
            <person name="Arnaud M.B."/>
            <person name="Bates S."/>
            <person name="Brown A.J."/>
            <person name="Brunke S."/>
            <person name="Costanzo M.C."/>
            <person name="Fitzpatrick D.A."/>
            <person name="de Groot P.W."/>
            <person name="Harris D."/>
            <person name="Hoyer L.L."/>
            <person name="Hube B."/>
            <person name="Klis F.M."/>
            <person name="Kodira C."/>
            <person name="Lennard N."/>
            <person name="Logue M.E."/>
            <person name="Martin R."/>
            <person name="Neiman A.M."/>
            <person name="Nikolaou E."/>
            <person name="Quail M.A."/>
            <person name="Quinn J."/>
            <person name="Santos M.C."/>
            <person name="Schmitzberger F.F."/>
            <person name="Sherlock G."/>
            <person name="Shah P."/>
            <person name="Silverstein K.A."/>
            <person name="Skrzypek M.S."/>
            <person name="Soll D."/>
            <person name="Staggs R."/>
            <person name="Stansfield I."/>
            <person name="Stumpf M.P."/>
            <person name="Sudbery P.E."/>
            <person name="Srikantha T."/>
            <person name="Zeng Q."/>
            <person name="Berman J."/>
            <person name="Berriman M."/>
            <person name="Heitman J."/>
            <person name="Gow N.A."/>
            <person name="Lorenz M.C."/>
            <person name="Birren B.W."/>
            <person name="Kellis M."/>
            <person name="Cuomo C.A."/>
        </authorList>
    </citation>
    <scope>NUCLEOTIDE SEQUENCE [LARGE SCALE GENOMIC DNA]</scope>
    <source>
        <strain evidence="13">CDC 317 / ATCC MYA-4646</strain>
    </source>
</reference>
<evidence type="ECO:0000313" key="13">
    <source>
        <dbReference type="Proteomes" id="UP000005221"/>
    </source>
</evidence>
<comment type="similarity">
    <text evidence="4">Belongs to the ELP5 family.</text>
</comment>
<dbReference type="CGD" id="CAL0000151969">
    <property type="gene designation" value="CPAR2_301920"/>
</dbReference>
<evidence type="ECO:0000256" key="5">
    <source>
        <dbReference type="ARBA" id="ARBA00020264"/>
    </source>
</evidence>
<dbReference type="VEuPathDB" id="FungiDB:CPAR2_301920"/>
<dbReference type="GO" id="GO:0005777">
    <property type="term" value="C:peroxisome"/>
    <property type="evidence" value="ECO:0007669"/>
    <property type="project" value="EnsemblFungi"/>
</dbReference>
<dbReference type="AlphaFoldDB" id="G8B9A3"/>
<dbReference type="GO" id="GO:0016887">
    <property type="term" value="F:ATP hydrolysis activity"/>
    <property type="evidence" value="ECO:0007669"/>
    <property type="project" value="EnsemblFungi"/>
</dbReference>
<accession>A0AAJ8W185</accession>
<evidence type="ECO:0000256" key="6">
    <source>
        <dbReference type="ARBA" id="ARBA00022490"/>
    </source>
</evidence>
<gene>
    <name evidence="10 11" type="ordered locus">CPAR2_301920</name>
</gene>
<dbReference type="GO" id="GO:0000049">
    <property type="term" value="F:tRNA binding"/>
    <property type="evidence" value="ECO:0007669"/>
    <property type="project" value="EnsemblFungi"/>
</dbReference>
<dbReference type="GO" id="GO:0033588">
    <property type="term" value="C:elongator holoenzyme complex"/>
    <property type="evidence" value="ECO:0007669"/>
    <property type="project" value="EnsemblFungi"/>
</dbReference>
<dbReference type="GO" id="GO:0005634">
    <property type="term" value="C:nucleus"/>
    <property type="evidence" value="ECO:0007669"/>
    <property type="project" value="UniProtKB-SubCell"/>
</dbReference>
<reference evidence="13" key="2">
    <citation type="journal article" date="2011" name="BMC Genomics">
        <title>Using RNA-seq to determine the transcriptional landscape and the hypoxic response of the pathogenic yeast Candida parapsilosis.</title>
        <authorList>
            <person name="Guida A."/>
            <person name="Lindstaedt C."/>
            <person name="Maguire S.L."/>
            <person name="Ding C."/>
            <person name="Higgins D.G."/>
            <person name="Corton N.J."/>
            <person name="Berriman M."/>
            <person name="Butler G."/>
        </authorList>
    </citation>
    <scope>GENOME REANNOTATION</scope>
    <source>
        <strain evidence="13">CDC 317 / ATCC MYA-4646</strain>
    </source>
</reference>
<evidence type="ECO:0000313" key="12">
    <source>
        <dbReference type="EnsemblFungi" id="CPAR2_301920-T-p1"/>
    </source>
</evidence>
<keyword evidence="7" id="KW-0819">tRNA processing</keyword>
<reference evidence="11" key="3">
    <citation type="submission" date="2011-10" db="EMBL/GenBank/DDBJ databases">
        <title>Transcriptional landscape of the pathogenic yeast Candida parapsilosis.</title>
        <authorList>
            <person name="Guida A."/>
            <person name="Lindstaedt C."/>
            <person name="Maguire S.L."/>
            <person name="Ding C."/>
            <person name="Higgins D.G."/>
            <person name="Harris D."/>
            <person name="Berriman M."/>
            <person name="Butler G."/>
        </authorList>
    </citation>
    <scope>NUCLEOTIDE SEQUENCE</scope>
    <source>
        <strain evidence="11">CDC317</strain>
    </source>
</reference>
<evidence type="ECO:0000256" key="8">
    <source>
        <dbReference type="ARBA" id="ARBA00023242"/>
    </source>
</evidence>
<evidence type="ECO:0000256" key="4">
    <source>
        <dbReference type="ARBA" id="ARBA00009567"/>
    </source>
</evidence>
<evidence type="ECO:0000313" key="11">
    <source>
        <dbReference type="EMBL" id="CCE41203.1"/>
    </source>
</evidence>
<feature type="coiled-coil region" evidence="9">
    <location>
        <begin position="223"/>
        <end position="250"/>
    </location>
</feature>
<dbReference type="GO" id="GO:0042802">
    <property type="term" value="F:identical protein binding"/>
    <property type="evidence" value="ECO:0007669"/>
    <property type="project" value="EnsemblFungi"/>
</dbReference>
<keyword evidence="8" id="KW-0539">Nucleus</keyword>
<dbReference type="Proteomes" id="UP000005221">
    <property type="component" value="Chromosome 3"/>
</dbReference>
<dbReference type="PANTHER" id="PTHR15641">
    <property type="entry name" value="ELONGATOR COMPLEX PROTEIN 5"/>
    <property type="match status" value="1"/>
</dbReference>
<evidence type="ECO:0000313" key="10">
    <source>
        <dbReference type="CGD" id="CAL0000151969"/>
    </source>
</evidence>
<reference evidence="12" key="4">
    <citation type="submission" date="2025-05" db="UniProtKB">
        <authorList>
            <consortium name="EnsemblFungi"/>
        </authorList>
    </citation>
    <scope>IDENTIFICATION</scope>
</reference>
<comment type="pathway">
    <text evidence="3">tRNA modification; 5-methoxycarbonylmethyl-2-thiouridine-tRNA biosynthesis.</text>
</comment>
<dbReference type="GO" id="GO:0005829">
    <property type="term" value="C:cytosol"/>
    <property type="evidence" value="ECO:0007669"/>
    <property type="project" value="TreeGrafter"/>
</dbReference>
<protein>
    <recommendedName>
        <fullName evidence="5">Elongator complex protein 5</fullName>
    </recommendedName>
</protein>
<keyword evidence="6" id="KW-0963">Cytoplasm</keyword>
<comment type="subcellular location">
    <subcellularLocation>
        <location evidence="2">Cytoplasm</location>
    </subcellularLocation>
    <subcellularLocation>
        <location evidence="1">Nucleus</location>
    </subcellularLocation>
</comment>
<sequence>MSNLNATVLLTRLLSLRGNSSFHLILDSLTQSSFHLIQEYAHHLSNNHKIIYISFETVNQPQYATDFFDCTNENIDQAISFIKSHTKNGSPAPKSVVMIDSLNYIPNESLTHFIANIVGPNVVIVATYHTNCVEPFTRHVNYPSSLSLLMYIASTILEVEPLLNQSIDNENLQQSVSRLNFTINAQLNSDAFKLILTNRRKSGRSLIYKFSIHSKSHTYEVFNEASSAEVAEEEEEVEEMLRNLTTFNLTTSSKQKLAREQVELPFMQAQETLGSSGGAIVYEFEKDDDYDEEDPYEDPF</sequence>
<keyword evidence="9" id="KW-0175">Coiled coil</keyword>
<dbReference type="GO" id="GO:0002098">
    <property type="term" value="P:tRNA wobble uridine modification"/>
    <property type="evidence" value="ECO:0007669"/>
    <property type="project" value="InterPro"/>
</dbReference>
<dbReference type="Gene3D" id="3.40.50.300">
    <property type="entry name" value="P-loop containing nucleotide triphosphate hydrolases"/>
    <property type="match status" value="1"/>
</dbReference>
<dbReference type="InterPro" id="IPR019519">
    <property type="entry name" value="Elp5"/>
</dbReference>
<organism evidence="11 13">
    <name type="scientific">Candida parapsilosis (strain CDC 317 / ATCC MYA-4646)</name>
    <name type="common">Yeast</name>
    <name type="synonym">Monilia parapsilosis</name>
    <dbReference type="NCBI Taxonomy" id="578454"/>
    <lineage>
        <taxon>Eukaryota</taxon>
        <taxon>Fungi</taxon>
        <taxon>Dikarya</taxon>
        <taxon>Ascomycota</taxon>
        <taxon>Saccharomycotina</taxon>
        <taxon>Pichiomycetes</taxon>
        <taxon>Debaryomycetaceae</taxon>
        <taxon>Candida/Lodderomyces clade</taxon>
        <taxon>Candida</taxon>
    </lineage>
</organism>
<dbReference type="UniPathway" id="UPA00988"/>
<keyword evidence="13" id="KW-1185">Reference proteome</keyword>
<evidence type="ECO:0000256" key="3">
    <source>
        <dbReference type="ARBA" id="ARBA00005043"/>
    </source>
</evidence>
<dbReference type="eggNOG" id="ENOG502QQIZ">
    <property type="taxonomic scope" value="Eukaryota"/>
</dbReference>
<evidence type="ECO:0000256" key="2">
    <source>
        <dbReference type="ARBA" id="ARBA00004496"/>
    </source>
</evidence>
<name>G8B9A3_CANPC</name>
<dbReference type="InterPro" id="IPR027417">
    <property type="entry name" value="P-loop_NTPase"/>
</dbReference>
<accession>G8B9A3</accession>
<evidence type="ECO:0000256" key="7">
    <source>
        <dbReference type="ARBA" id="ARBA00022694"/>
    </source>
</evidence>
<dbReference type="EnsemblFungi" id="CPAR2_301920-T">
    <property type="protein sequence ID" value="CPAR2_301920-T-p1"/>
    <property type="gene ID" value="CPAR2_301920"/>
</dbReference>
<dbReference type="CDD" id="cd19496">
    <property type="entry name" value="Elp5"/>
    <property type="match status" value="1"/>
</dbReference>
<evidence type="ECO:0000256" key="9">
    <source>
        <dbReference type="SAM" id="Coils"/>
    </source>
</evidence>
<dbReference type="EMBL" id="HE605204">
    <property type="protein sequence ID" value="CCE41203.1"/>
    <property type="molecule type" value="Genomic_DNA"/>
</dbReference>